<gene>
    <name evidence="6" type="ORF">UM93_06985</name>
</gene>
<evidence type="ECO:0000313" key="7">
    <source>
        <dbReference type="Proteomes" id="UP000061839"/>
    </source>
</evidence>
<dbReference type="PANTHER" id="PTHR43046">
    <property type="entry name" value="GDP-MANNOSE MANNOSYL HYDROLASE"/>
    <property type="match status" value="1"/>
</dbReference>
<dbReference type="InterPro" id="IPR020476">
    <property type="entry name" value="Nudix_hydrolase"/>
</dbReference>
<dbReference type="PRINTS" id="PR00502">
    <property type="entry name" value="NUDIXFAMILY"/>
</dbReference>
<organism evidence="6 7">
    <name type="scientific">Psychromicrobium lacuslunae</name>
    <dbReference type="NCBI Taxonomy" id="1618207"/>
    <lineage>
        <taxon>Bacteria</taxon>
        <taxon>Bacillati</taxon>
        <taxon>Actinomycetota</taxon>
        <taxon>Actinomycetes</taxon>
        <taxon>Micrococcales</taxon>
        <taxon>Micrococcaceae</taxon>
        <taxon>Psychromicrobium</taxon>
    </lineage>
</organism>
<evidence type="ECO:0000313" key="6">
    <source>
        <dbReference type="EMBL" id="AJT41323.1"/>
    </source>
</evidence>
<keyword evidence="7" id="KW-1185">Reference proteome</keyword>
<dbReference type="InterPro" id="IPR000086">
    <property type="entry name" value="NUDIX_hydrolase_dom"/>
</dbReference>
<dbReference type="Gene3D" id="3.90.79.10">
    <property type="entry name" value="Nucleoside Triphosphate Pyrophosphohydrolase"/>
    <property type="match status" value="1"/>
</dbReference>
<dbReference type="PROSITE" id="PS51462">
    <property type="entry name" value="NUDIX"/>
    <property type="match status" value="1"/>
</dbReference>
<comment type="similarity">
    <text evidence="2 4">Belongs to the Nudix hydrolase family.</text>
</comment>
<proteinExistence type="inferred from homology"/>
<dbReference type="CDD" id="cd04690">
    <property type="entry name" value="NUDIX_Hydrolase"/>
    <property type="match status" value="1"/>
</dbReference>
<comment type="cofactor">
    <cofactor evidence="1">
        <name>Mg(2+)</name>
        <dbReference type="ChEBI" id="CHEBI:18420"/>
    </cofactor>
</comment>
<dbReference type="GO" id="GO:0016787">
    <property type="term" value="F:hydrolase activity"/>
    <property type="evidence" value="ECO:0007669"/>
    <property type="project" value="UniProtKB-KW"/>
</dbReference>
<reference evidence="6 7" key="1">
    <citation type="journal article" date="2015" name="Genome Announc.">
        <title>Complete Genome Sequencing of Protease-Producing Novel Arthrobacter sp. Strain IHBB 11108 Using PacBio Single-Molecule Real-Time Sequencing Technology.</title>
        <authorList>
            <person name="Kiran S."/>
            <person name="Swarnkar M.K."/>
            <person name="Pal M."/>
            <person name="Thakur R."/>
            <person name="Tewari R."/>
            <person name="Singh A.K."/>
            <person name="Gulati A."/>
        </authorList>
    </citation>
    <scope>NUCLEOTIDE SEQUENCE [LARGE SCALE GENOMIC DNA]</scope>
    <source>
        <strain evidence="6 7">IHBB 11108</strain>
    </source>
</reference>
<sequence>MQQTVQVSAVAIFNQQGELLTVRKRGTAKFQLPGGKADPGETAEQAALREVSEEVGLELSIDQLSYLGHWLGEAANQDADLVSAEVFLASGEHQATAQAEIAELRWIPLNTAANADLAPLIALFLLPLLRLKASPASLPTEQQ</sequence>
<dbReference type="EMBL" id="CP011005">
    <property type="protein sequence ID" value="AJT41323.1"/>
    <property type="molecule type" value="Genomic_DNA"/>
</dbReference>
<evidence type="ECO:0000256" key="2">
    <source>
        <dbReference type="ARBA" id="ARBA00005582"/>
    </source>
</evidence>
<dbReference type="InterPro" id="IPR015797">
    <property type="entry name" value="NUDIX_hydrolase-like_dom_sf"/>
</dbReference>
<evidence type="ECO:0000256" key="3">
    <source>
        <dbReference type="ARBA" id="ARBA00022801"/>
    </source>
</evidence>
<dbReference type="PANTHER" id="PTHR43046:SF2">
    <property type="entry name" value="8-OXO-DGTP DIPHOSPHATASE-RELATED"/>
    <property type="match status" value="1"/>
</dbReference>
<protein>
    <recommendedName>
        <fullName evidence="5">Nudix hydrolase domain-containing protein</fullName>
    </recommendedName>
</protein>
<accession>A0A0D4BYB3</accession>
<dbReference type="KEGG" id="ari:UM93_06985"/>
<evidence type="ECO:0000259" key="5">
    <source>
        <dbReference type="PROSITE" id="PS51462"/>
    </source>
</evidence>
<dbReference type="PROSITE" id="PS00893">
    <property type="entry name" value="NUDIX_BOX"/>
    <property type="match status" value="1"/>
</dbReference>
<feature type="domain" description="Nudix hydrolase" evidence="5">
    <location>
        <begin position="3"/>
        <end position="130"/>
    </location>
</feature>
<dbReference type="SUPFAM" id="SSF55811">
    <property type="entry name" value="Nudix"/>
    <property type="match status" value="1"/>
</dbReference>
<keyword evidence="3 4" id="KW-0378">Hydrolase</keyword>
<dbReference type="InterPro" id="IPR020084">
    <property type="entry name" value="NUDIX_hydrolase_CS"/>
</dbReference>
<dbReference type="Proteomes" id="UP000061839">
    <property type="component" value="Chromosome"/>
</dbReference>
<evidence type="ECO:0000256" key="1">
    <source>
        <dbReference type="ARBA" id="ARBA00001946"/>
    </source>
</evidence>
<evidence type="ECO:0000256" key="4">
    <source>
        <dbReference type="RuleBase" id="RU003476"/>
    </source>
</evidence>
<dbReference type="AlphaFoldDB" id="A0A0D4BYB3"/>
<dbReference type="Pfam" id="PF00293">
    <property type="entry name" value="NUDIX"/>
    <property type="match status" value="1"/>
</dbReference>
<dbReference type="HOGENOM" id="CLU_037162_13_0_11"/>
<dbReference type="OrthoDB" id="9801098at2"/>
<dbReference type="PATRIC" id="fig|1618207.4.peg.1416"/>
<dbReference type="RefSeq" id="WP_045074614.1">
    <property type="nucleotide sequence ID" value="NZ_CP011005.1"/>
</dbReference>
<name>A0A0D4BYB3_9MICC</name>